<dbReference type="Proteomes" id="UP000672602">
    <property type="component" value="Unassembled WGS sequence"/>
</dbReference>
<gene>
    <name evidence="2" type="ORF">KAJ83_04480</name>
</gene>
<keyword evidence="1" id="KW-0472">Membrane</keyword>
<name>A0A8J7S3W3_9PROT</name>
<dbReference type="AlphaFoldDB" id="A0A8J7S3W3"/>
<protein>
    <submittedName>
        <fullName evidence="2">Uncharacterized protein</fullName>
    </submittedName>
</protein>
<reference evidence="2" key="1">
    <citation type="submission" date="2021-04" db="EMBL/GenBank/DDBJ databases">
        <authorList>
            <person name="Zhang D.-C."/>
        </authorList>
    </citation>
    <scope>NUCLEOTIDE SEQUENCE</scope>
    <source>
        <strain evidence="2">CGMCC 1.15697</strain>
    </source>
</reference>
<evidence type="ECO:0000313" key="3">
    <source>
        <dbReference type="Proteomes" id="UP000672602"/>
    </source>
</evidence>
<accession>A0A8J7S3W3</accession>
<keyword evidence="1" id="KW-0812">Transmembrane</keyword>
<keyword evidence="1" id="KW-1133">Transmembrane helix</keyword>
<evidence type="ECO:0000256" key="1">
    <source>
        <dbReference type="SAM" id="Phobius"/>
    </source>
</evidence>
<keyword evidence="3" id="KW-1185">Reference proteome</keyword>
<comment type="caution">
    <text evidence="2">The sequence shown here is derived from an EMBL/GenBank/DDBJ whole genome shotgun (WGS) entry which is preliminary data.</text>
</comment>
<organism evidence="2 3">
    <name type="scientific">Marivibrio halodurans</name>
    <dbReference type="NCBI Taxonomy" id="2039722"/>
    <lineage>
        <taxon>Bacteria</taxon>
        <taxon>Pseudomonadati</taxon>
        <taxon>Pseudomonadota</taxon>
        <taxon>Alphaproteobacteria</taxon>
        <taxon>Rhodospirillales</taxon>
        <taxon>Rhodospirillaceae</taxon>
        <taxon>Marivibrio</taxon>
    </lineage>
</organism>
<proteinExistence type="predicted"/>
<feature type="transmembrane region" description="Helical" evidence="1">
    <location>
        <begin position="28"/>
        <end position="49"/>
    </location>
</feature>
<sequence>MAKQTWERVGGGQYDVYRPKKKSFWERVGEVIGGMIVVVAALAIIGAIAS</sequence>
<dbReference type="RefSeq" id="WP_210680849.1">
    <property type="nucleotide sequence ID" value="NZ_JAGMWN010000002.1"/>
</dbReference>
<evidence type="ECO:0000313" key="2">
    <source>
        <dbReference type="EMBL" id="MBP5856254.1"/>
    </source>
</evidence>
<dbReference type="EMBL" id="JAGMWN010000002">
    <property type="protein sequence ID" value="MBP5856254.1"/>
    <property type="molecule type" value="Genomic_DNA"/>
</dbReference>